<feature type="region of interest" description="Disordered" evidence="1">
    <location>
        <begin position="185"/>
        <end position="204"/>
    </location>
</feature>
<protein>
    <submittedName>
        <fullName evidence="3">DUF4956 domain-containing protein</fullName>
    </submittedName>
</protein>
<evidence type="ECO:0000313" key="3">
    <source>
        <dbReference type="EMBL" id="UTI63759.1"/>
    </source>
</evidence>
<gene>
    <name evidence="3" type="ORF">NBH00_20745</name>
</gene>
<keyword evidence="2" id="KW-1133">Transmembrane helix</keyword>
<dbReference type="InterPro" id="IPR032531">
    <property type="entry name" value="DUF4956"/>
</dbReference>
<accession>A0ABY5DT83</accession>
<feature type="transmembrane region" description="Helical" evidence="2">
    <location>
        <begin position="12"/>
        <end position="29"/>
    </location>
</feature>
<keyword evidence="2" id="KW-0812">Transmembrane</keyword>
<name>A0ABY5DT83_9ACTN</name>
<sequence>MKGGIEVSDLVLRLFIDLSCIGLLALLVGQRRPRRGLFVVFTTFNVVLFCVLTIITERHIGPAVGFGLFALLSIVRLRSEPFSNQELSYFFSALGLALINGIRIQDRWVSVVLDAGVLLTLFLVDHPAIHPRTARTRITLDHVLTDPVALRAELERRLGVEVVEVSVVAVDYVRESMRINVRAAQPPGVAEPSGDMTGFEDDEA</sequence>
<dbReference type="RefSeq" id="WP_254570481.1">
    <property type="nucleotide sequence ID" value="NZ_CP098502.1"/>
</dbReference>
<evidence type="ECO:0000256" key="2">
    <source>
        <dbReference type="SAM" id="Phobius"/>
    </source>
</evidence>
<reference evidence="3 4" key="1">
    <citation type="submission" date="2022-06" db="EMBL/GenBank/DDBJ databases">
        <title>Paraconexibacter antarcticus.</title>
        <authorList>
            <person name="Kim C.S."/>
        </authorList>
    </citation>
    <scope>NUCLEOTIDE SEQUENCE [LARGE SCALE GENOMIC DNA]</scope>
    <source>
        <strain evidence="3 4">02-257</strain>
    </source>
</reference>
<keyword evidence="2" id="KW-0472">Membrane</keyword>
<organism evidence="3 4">
    <name type="scientific">Paraconexibacter antarcticus</name>
    <dbReference type="NCBI Taxonomy" id="2949664"/>
    <lineage>
        <taxon>Bacteria</taxon>
        <taxon>Bacillati</taxon>
        <taxon>Actinomycetota</taxon>
        <taxon>Thermoleophilia</taxon>
        <taxon>Solirubrobacterales</taxon>
        <taxon>Paraconexibacteraceae</taxon>
        <taxon>Paraconexibacter</taxon>
    </lineage>
</organism>
<dbReference type="Proteomes" id="UP001056035">
    <property type="component" value="Chromosome"/>
</dbReference>
<keyword evidence="4" id="KW-1185">Reference proteome</keyword>
<dbReference type="Pfam" id="PF16316">
    <property type="entry name" value="DUF4956"/>
    <property type="match status" value="1"/>
</dbReference>
<evidence type="ECO:0000256" key="1">
    <source>
        <dbReference type="SAM" id="MobiDB-lite"/>
    </source>
</evidence>
<feature type="transmembrane region" description="Helical" evidence="2">
    <location>
        <begin position="60"/>
        <end position="77"/>
    </location>
</feature>
<evidence type="ECO:0000313" key="4">
    <source>
        <dbReference type="Proteomes" id="UP001056035"/>
    </source>
</evidence>
<proteinExistence type="predicted"/>
<dbReference type="EMBL" id="CP098502">
    <property type="protein sequence ID" value="UTI63759.1"/>
    <property type="molecule type" value="Genomic_DNA"/>
</dbReference>
<feature type="transmembrane region" description="Helical" evidence="2">
    <location>
        <begin position="36"/>
        <end position="54"/>
    </location>
</feature>